<dbReference type="KEGG" id="mzi:HWN40_11240"/>
<name>A0A7D5I5Y5_9EURY</name>
<gene>
    <name evidence="3" type="ORF">HWN40_11240</name>
</gene>
<dbReference type="PANTHER" id="PTHR46268">
    <property type="entry name" value="STRESS RESPONSE PROTEIN NHAX"/>
    <property type="match status" value="1"/>
</dbReference>
<evidence type="ECO:0000259" key="2">
    <source>
        <dbReference type="Pfam" id="PF00582"/>
    </source>
</evidence>
<accession>A0A7D5I5Y5</accession>
<evidence type="ECO:0000313" key="4">
    <source>
        <dbReference type="Proteomes" id="UP000509594"/>
    </source>
</evidence>
<dbReference type="RefSeq" id="WP_176965818.1">
    <property type="nucleotide sequence ID" value="NZ_CP058215.1"/>
</dbReference>
<dbReference type="CDD" id="cd00293">
    <property type="entry name" value="USP-like"/>
    <property type="match status" value="1"/>
</dbReference>
<evidence type="ECO:0000313" key="3">
    <source>
        <dbReference type="EMBL" id="QLC50763.1"/>
    </source>
</evidence>
<dbReference type="AlphaFoldDB" id="A0A7D5I5Y5"/>
<organism evidence="3 4">
    <name type="scientific">Methanolobus zinderi</name>
    <dbReference type="NCBI Taxonomy" id="536044"/>
    <lineage>
        <taxon>Archaea</taxon>
        <taxon>Methanobacteriati</taxon>
        <taxon>Methanobacteriota</taxon>
        <taxon>Stenosarchaea group</taxon>
        <taxon>Methanomicrobia</taxon>
        <taxon>Methanosarcinales</taxon>
        <taxon>Methanosarcinaceae</taxon>
        <taxon>Methanolobus</taxon>
    </lineage>
</organism>
<feature type="domain" description="UspA" evidence="2">
    <location>
        <begin position="2"/>
        <end position="131"/>
    </location>
</feature>
<dbReference type="InterPro" id="IPR014729">
    <property type="entry name" value="Rossmann-like_a/b/a_fold"/>
</dbReference>
<dbReference type="Pfam" id="PF00582">
    <property type="entry name" value="Usp"/>
    <property type="match status" value="1"/>
</dbReference>
<dbReference type="OrthoDB" id="105697at2157"/>
<dbReference type="SUPFAM" id="SSF52402">
    <property type="entry name" value="Adenine nucleotide alpha hydrolases-like"/>
    <property type="match status" value="1"/>
</dbReference>
<dbReference type="InterPro" id="IPR006015">
    <property type="entry name" value="Universal_stress_UspA"/>
</dbReference>
<protein>
    <submittedName>
        <fullName evidence="3">Universal stress protein</fullName>
    </submittedName>
</protein>
<dbReference type="EMBL" id="CP058215">
    <property type="protein sequence ID" value="QLC50763.1"/>
    <property type="molecule type" value="Genomic_DNA"/>
</dbReference>
<dbReference type="Proteomes" id="UP000509594">
    <property type="component" value="Chromosome"/>
</dbReference>
<evidence type="ECO:0000256" key="1">
    <source>
        <dbReference type="ARBA" id="ARBA00008791"/>
    </source>
</evidence>
<dbReference type="GeneID" id="55822257"/>
<proteinExistence type="inferred from homology"/>
<dbReference type="InterPro" id="IPR006016">
    <property type="entry name" value="UspA"/>
</dbReference>
<dbReference type="PANTHER" id="PTHR46268:SF6">
    <property type="entry name" value="UNIVERSAL STRESS PROTEIN UP12"/>
    <property type="match status" value="1"/>
</dbReference>
<dbReference type="Gene3D" id="3.40.50.620">
    <property type="entry name" value="HUPs"/>
    <property type="match status" value="1"/>
</dbReference>
<reference evidence="3 4" key="1">
    <citation type="submission" date="2020-06" db="EMBL/GenBank/DDBJ databases">
        <title>Methanolobus halotolerans sp. nov., isolated from a saline lake Tus in Siberia.</title>
        <authorList>
            <person name="Shen Y."/>
            <person name="Chen S.-C."/>
            <person name="Lai M.-C."/>
            <person name="Huang H.-H."/>
            <person name="Chiu H.-H."/>
            <person name="Tang S.-L."/>
            <person name="Rogozin D.Y."/>
            <person name="Degermendzhy A.G."/>
        </authorList>
    </citation>
    <scope>NUCLEOTIDE SEQUENCE [LARGE SCALE GENOMIC DNA]</scope>
    <source>
        <strain evidence="3 4">DSM 21339</strain>
    </source>
</reference>
<comment type="similarity">
    <text evidence="1">Belongs to the universal stress protein A family.</text>
</comment>
<dbReference type="PRINTS" id="PR01438">
    <property type="entry name" value="UNVRSLSTRESS"/>
</dbReference>
<keyword evidence="4" id="KW-1185">Reference proteome</keyword>
<sequence length="137" mass="15217">MKILIPTDGSAYAENAARVAARIARKHDYHLILLHVVDDKGFTRKTWRKEGAESVLQELREILLEVGCEEERIETKTVDGSAPEKIVEVAKELNVDRIVMGTQGKNGIKKLVGTVTEKVLQSSEVLVLVVPPSYKLP</sequence>